<dbReference type="PANTHER" id="PTHR35485">
    <property type="entry name" value="OS01G0888900 PROTEIN"/>
    <property type="match status" value="1"/>
</dbReference>
<evidence type="ECO:0000313" key="3">
    <source>
        <dbReference type="Proteomes" id="UP001154282"/>
    </source>
</evidence>
<dbReference type="EMBL" id="CAMGYJ010000004">
    <property type="protein sequence ID" value="CAI0396906.1"/>
    <property type="molecule type" value="Genomic_DNA"/>
</dbReference>
<dbReference type="PANTHER" id="PTHR35485:SF4">
    <property type="entry name" value="EXPRESSED PROTEIN"/>
    <property type="match status" value="1"/>
</dbReference>
<dbReference type="AlphaFoldDB" id="A0AAV0IHE1"/>
<accession>A0AAV0IHE1</accession>
<name>A0AAV0IHE1_9ROSI</name>
<proteinExistence type="predicted"/>
<feature type="compositionally biased region" description="Low complexity" evidence="1">
    <location>
        <begin position="86"/>
        <end position="96"/>
    </location>
</feature>
<protein>
    <submittedName>
        <fullName evidence="2">Uncharacterized protein</fullName>
    </submittedName>
</protein>
<organism evidence="2 3">
    <name type="scientific">Linum tenue</name>
    <dbReference type="NCBI Taxonomy" id="586396"/>
    <lineage>
        <taxon>Eukaryota</taxon>
        <taxon>Viridiplantae</taxon>
        <taxon>Streptophyta</taxon>
        <taxon>Embryophyta</taxon>
        <taxon>Tracheophyta</taxon>
        <taxon>Spermatophyta</taxon>
        <taxon>Magnoliopsida</taxon>
        <taxon>eudicotyledons</taxon>
        <taxon>Gunneridae</taxon>
        <taxon>Pentapetalae</taxon>
        <taxon>rosids</taxon>
        <taxon>fabids</taxon>
        <taxon>Malpighiales</taxon>
        <taxon>Linaceae</taxon>
        <taxon>Linum</taxon>
    </lineage>
</organism>
<dbReference type="Proteomes" id="UP001154282">
    <property type="component" value="Unassembled WGS sequence"/>
</dbReference>
<evidence type="ECO:0000256" key="1">
    <source>
        <dbReference type="SAM" id="MobiDB-lite"/>
    </source>
</evidence>
<reference evidence="2" key="1">
    <citation type="submission" date="2022-08" db="EMBL/GenBank/DDBJ databases">
        <authorList>
            <person name="Gutierrez-Valencia J."/>
        </authorList>
    </citation>
    <scope>NUCLEOTIDE SEQUENCE</scope>
</reference>
<gene>
    <name evidence="2" type="ORF">LITE_LOCUS9335</name>
</gene>
<sequence>MDGLIPLVCRAFKRNKTRQHYECLSSGAAAQPYNAADFLISAADHVPSLYTNIPPPRSEFQGGRGDGGHRRYMSTAGDFAPERHGSPAVVRRSSSVVVAGGGKQQEMVRFRSHRRMFSCVSLGED</sequence>
<evidence type="ECO:0000313" key="2">
    <source>
        <dbReference type="EMBL" id="CAI0396906.1"/>
    </source>
</evidence>
<comment type="caution">
    <text evidence="2">The sequence shown here is derived from an EMBL/GenBank/DDBJ whole genome shotgun (WGS) entry which is preliminary data.</text>
</comment>
<feature type="region of interest" description="Disordered" evidence="1">
    <location>
        <begin position="52"/>
        <end position="96"/>
    </location>
</feature>
<keyword evidence="3" id="KW-1185">Reference proteome</keyword>